<reference evidence="2" key="1">
    <citation type="journal article" date="2014" name="Int. J. Syst. Evol. Microbiol.">
        <title>Complete genome sequence of Corynebacterium casei LMG S-19264T (=DSM 44701T), isolated from a smear-ripened cheese.</title>
        <authorList>
            <consortium name="US DOE Joint Genome Institute (JGI-PGF)"/>
            <person name="Walter F."/>
            <person name="Albersmeier A."/>
            <person name="Kalinowski J."/>
            <person name="Ruckert C."/>
        </authorList>
    </citation>
    <scope>NUCLEOTIDE SEQUENCE</scope>
    <source>
        <strain evidence="2">KCTC 32513</strain>
    </source>
</reference>
<feature type="domain" description="Transposase zinc-ribbon" evidence="1">
    <location>
        <begin position="23"/>
        <end position="69"/>
    </location>
</feature>
<dbReference type="InterPro" id="IPR024442">
    <property type="entry name" value="Transposase_Zn_ribbon"/>
</dbReference>
<evidence type="ECO:0000313" key="3">
    <source>
        <dbReference type="Proteomes" id="UP000634004"/>
    </source>
</evidence>
<name>A0A8J3CUE3_9PROT</name>
<dbReference type="AlphaFoldDB" id="A0A8J3CUE3"/>
<accession>A0A8J3CUE3</accession>
<reference evidence="2" key="2">
    <citation type="submission" date="2020-09" db="EMBL/GenBank/DDBJ databases">
        <authorList>
            <person name="Sun Q."/>
            <person name="Kim S."/>
        </authorList>
    </citation>
    <scope>NUCLEOTIDE SEQUENCE</scope>
    <source>
        <strain evidence="2">KCTC 32513</strain>
    </source>
</reference>
<evidence type="ECO:0000259" key="1">
    <source>
        <dbReference type="Pfam" id="PF12760"/>
    </source>
</evidence>
<dbReference type="EMBL" id="BMZH01000023">
    <property type="protein sequence ID" value="GHB05033.1"/>
    <property type="molecule type" value="Genomic_DNA"/>
</dbReference>
<dbReference type="Pfam" id="PF12760">
    <property type="entry name" value="Zn_ribbon_IS1595"/>
    <property type="match status" value="1"/>
</dbReference>
<keyword evidence="3" id="KW-1185">Reference proteome</keyword>
<comment type="caution">
    <text evidence="2">The sequence shown here is derived from an EMBL/GenBank/DDBJ whole genome shotgun (WGS) entry which is preliminary data.</text>
</comment>
<proteinExistence type="predicted"/>
<organism evidence="2 3">
    <name type="scientific">Algimonas arctica</name>
    <dbReference type="NCBI Taxonomy" id="1479486"/>
    <lineage>
        <taxon>Bacteria</taxon>
        <taxon>Pseudomonadati</taxon>
        <taxon>Pseudomonadota</taxon>
        <taxon>Alphaproteobacteria</taxon>
        <taxon>Maricaulales</taxon>
        <taxon>Robiginitomaculaceae</taxon>
        <taxon>Algimonas</taxon>
    </lineage>
</organism>
<sequence length="136" mass="15417">MQHFLLSAKSRSLSLKAIYKMGEAKAYETFCQLRWPETDGEAVCPRCGCVESYKITTRRKFKCKGCHHQYSVASGTILHSRKLDFTDLLAAVCLFVTGSKGMSAVQFSRTMDVQYKTAWGHCQGNFRLKRCDRVCA</sequence>
<evidence type="ECO:0000313" key="2">
    <source>
        <dbReference type="EMBL" id="GHB05033.1"/>
    </source>
</evidence>
<protein>
    <recommendedName>
        <fullName evidence="1">Transposase zinc-ribbon domain-containing protein</fullName>
    </recommendedName>
</protein>
<dbReference type="Proteomes" id="UP000634004">
    <property type="component" value="Unassembled WGS sequence"/>
</dbReference>
<gene>
    <name evidence="2" type="ORF">GCM10009069_29470</name>
</gene>